<evidence type="ECO:0000259" key="2">
    <source>
        <dbReference type="Pfam" id="PF09423"/>
    </source>
</evidence>
<keyword evidence="5" id="KW-1185">Reference proteome</keyword>
<dbReference type="InterPro" id="IPR029052">
    <property type="entry name" value="Metallo-depent_PP-like"/>
</dbReference>
<name>A0A1E1F4Y3_9SPHN</name>
<dbReference type="EMBL" id="AP017655">
    <property type="protein sequence ID" value="BAV65580.1"/>
    <property type="molecule type" value="Genomic_DNA"/>
</dbReference>
<dbReference type="Gene3D" id="2.60.40.380">
    <property type="entry name" value="Purple acid phosphatase-like, N-terminal"/>
    <property type="match status" value="1"/>
</dbReference>
<dbReference type="KEGG" id="sclo:SCLO_1025400"/>
<organism evidence="4 5">
    <name type="scientific">Sphingobium cloacae</name>
    <dbReference type="NCBI Taxonomy" id="120107"/>
    <lineage>
        <taxon>Bacteria</taxon>
        <taxon>Pseudomonadati</taxon>
        <taxon>Pseudomonadota</taxon>
        <taxon>Alphaproteobacteria</taxon>
        <taxon>Sphingomonadales</taxon>
        <taxon>Sphingomonadaceae</taxon>
        <taxon>Sphingobium</taxon>
    </lineage>
</organism>
<evidence type="ECO:0000259" key="3">
    <source>
        <dbReference type="Pfam" id="PF16655"/>
    </source>
</evidence>
<dbReference type="Proteomes" id="UP000218272">
    <property type="component" value="Chromosome SCLO_1"/>
</dbReference>
<dbReference type="AlphaFoldDB" id="A0A1E1F4Y3"/>
<dbReference type="SUPFAM" id="SSF56300">
    <property type="entry name" value="Metallo-dependent phosphatases"/>
    <property type="match status" value="1"/>
</dbReference>
<evidence type="ECO:0000313" key="5">
    <source>
        <dbReference type="Proteomes" id="UP000218272"/>
    </source>
</evidence>
<dbReference type="Pfam" id="PF16655">
    <property type="entry name" value="PhoD_N"/>
    <property type="match status" value="1"/>
</dbReference>
<dbReference type="RefSeq" id="WP_066515403.1">
    <property type="nucleotide sequence ID" value="NZ_AP017655.1"/>
</dbReference>
<feature type="signal peptide" evidence="1">
    <location>
        <begin position="1"/>
        <end position="23"/>
    </location>
</feature>
<dbReference type="PANTHER" id="PTHR43606:SF2">
    <property type="entry name" value="ALKALINE PHOSPHATASE FAMILY PROTEIN (AFU_ORTHOLOGUE AFUA_5G03860)"/>
    <property type="match status" value="1"/>
</dbReference>
<dbReference type="InterPro" id="IPR052900">
    <property type="entry name" value="Phospholipid_Metab_Enz"/>
</dbReference>
<dbReference type="Gene3D" id="3.60.21.70">
    <property type="entry name" value="PhoD-like phosphatase"/>
    <property type="match status" value="1"/>
</dbReference>
<feature type="chain" id="PRO_5009112510" evidence="1">
    <location>
        <begin position="24"/>
        <end position="513"/>
    </location>
</feature>
<protein>
    <submittedName>
        <fullName evidence="4">Alkaline phosphatase D</fullName>
    </submittedName>
</protein>
<reference evidence="4 5" key="1">
    <citation type="submission" date="2016-10" db="EMBL/GenBank/DDBJ databases">
        <title>Complete Genome Sequence of the Nonylphenol-Degrading Bacterium Sphingobium cloacae JCM 10874T.</title>
        <authorList>
            <person name="Ootsuka M."/>
            <person name="Nishizawa T."/>
            <person name="Ohta H."/>
        </authorList>
    </citation>
    <scope>NUCLEOTIDE SEQUENCE [LARGE SCALE GENOMIC DNA]</scope>
    <source>
        <strain evidence="4 5">JCM 10874</strain>
    </source>
</reference>
<dbReference type="InterPro" id="IPR018946">
    <property type="entry name" value="PhoD-like_MPP"/>
</dbReference>
<gene>
    <name evidence="4" type="ORF">SCLO_1025400</name>
</gene>
<proteinExistence type="predicted"/>
<feature type="domain" description="Phospholipase D N-terminal" evidence="3">
    <location>
        <begin position="34"/>
        <end position="130"/>
    </location>
</feature>
<dbReference type="InterPro" id="IPR038607">
    <property type="entry name" value="PhoD-like_sf"/>
</dbReference>
<dbReference type="InterPro" id="IPR032093">
    <property type="entry name" value="PhoD_N"/>
</dbReference>
<dbReference type="Pfam" id="PF09423">
    <property type="entry name" value="PhoD"/>
    <property type="match status" value="1"/>
</dbReference>
<sequence>MFTRRSVLAGSGALLFAPAILRAQTLFTAWPFRLGVAAGDPQPDGFVIWTRLAPDPLAEHGGMPMQAVAVDWEVAPDASFKTIAAKGEAVARPELGHAMHVEVAGLQPDRPYWYRFLIGRERSITGRARTMPAAGATVDRLRIGVAGCQNYEDGLYTAYRHMAGEDLAFVFHYGDYIYEGRASQARWNWNSGPQPLAPVRQHIGQEIYDLADYRRRYAQTRLDTDLQAAHAAFAFFPTFDDHEVDNNWTGNHDQDDVPIEYARLRRQAALQAWYEHMPVRRASIPAGPAIRMYRGARWGDLADFRFLDTRQFRSPQPCGDGFQPVCAGVSDPRAEILGSEQEKMATAPGRARWTVLAQQVMMMTMDRRTGDQPAPIMNMDTWSAYAVPRARILKALAGRGDVIVLTGDEHQNFAGQVRGADDRPVAVEFVSTSISSGGDGQDLRPGSDRMMANNPHLAFLNDQRGYLVCDIGRDQWRSDFMVMDQVSKPEGRIGRRASFLVERGEPALHRVES</sequence>
<dbReference type="OrthoDB" id="327733at2"/>
<dbReference type="PANTHER" id="PTHR43606">
    <property type="entry name" value="PHOSPHATASE, PUTATIVE (AFU_ORTHOLOGUE AFUA_6G08710)-RELATED"/>
    <property type="match status" value="1"/>
</dbReference>
<dbReference type="CDD" id="cd07389">
    <property type="entry name" value="MPP_PhoD"/>
    <property type="match status" value="1"/>
</dbReference>
<accession>A0A1E1F4Y3</accession>
<feature type="domain" description="PhoD-like phosphatase metallophosphatase" evidence="2">
    <location>
        <begin position="144"/>
        <end position="480"/>
    </location>
</feature>
<evidence type="ECO:0000313" key="4">
    <source>
        <dbReference type="EMBL" id="BAV65580.1"/>
    </source>
</evidence>
<evidence type="ECO:0000256" key="1">
    <source>
        <dbReference type="SAM" id="SignalP"/>
    </source>
</evidence>
<keyword evidence="1" id="KW-0732">Signal</keyword>